<feature type="domain" description="Blue (type 1) copper" evidence="7">
    <location>
        <begin position="106"/>
        <end position="187"/>
    </location>
</feature>
<dbReference type="PROSITE" id="PS00079">
    <property type="entry name" value="MULTICOPPER_OXIDASE1"/>
    <property type="match status" value="1"/>
</dbReference>
<dbReference type="EMBL" id="JQSG02000003">
    <property type="protein sequence ID" value="OBS09229.1"/>
    <property type="molecule type" value="Genomic_DNA"/>
</dbReference>
<dbReference type="GO" id="GO:0005507">
    <property type="term" value="F:copper ion binding"/>
    <property type="evidence" value="ECO:0007669"/>
    <property type="project" value="InterPro"/>
</dbReference>
<accession>A0A1A6C3U6</accession>
<name>A0A1A6C3U6_9GAMM</name>
<dbReference type="SUPFAM" id="SSF49503">
    <property type="entry name" value="Cupredoxins"/>
    <property type="match status" value="1"/>
</dbReference>
<evidence type="ECO:0000256" key="2">
    <source>
        <dbReference type="ARBA" id="ARBA00022723"/>
    </source>
</evidence>
<protein>
    <submittedName>
        <fullName evidence="8">Rusticyanin related protein</fullName>
    </submittedName>
</protein>
<dbReference type="InterPro" id="IPR000923">
    <property type="entry name" value="BlueCu_1"/>
</dbReference>
<evidence type="ECO:0000313" key="8">
    <source>
        <dbReference type="EMBL" id="OBS09229.1"/>
    </source>
</evidence>
<keyword evidence="9" id="KW-1185">Reference proteome</keyword>
<evidence type="ECO:0000256" key="6">
    <source>
        <dbReference type="SAM" id="SignalP"/>
    </source>
</evidence>
<feature type="binding site" evidence="5">
    <location>
        <position position="175"/>
    </location>
    <ligand>
        <name>Cu cation</name>
        <dbReference type="ChEBI" id="CHEBI:23378"/>
    </ligand>
</feature>
<dbReference type="Proteomes" id="UP000029273">
    <property type="component" value="Unassembled WGS sequence"/>
</dbReference>
<keyword evidence="1" id="KW-0813">Transport</keyword>
<keyword evidence="2 5" id="KW-0479">Metal-binding</keyword>
<dbReference type="Gene3D" id="2.60.40.420">
    <property type="entry name" value="Cupredoxins - blue copper proteins"/>
    <property type="match status" value="1"/>
</dbReference>
<feature type="signal peptide" evidence="6">
    <location>
        <begin position="1"/>
        <end position="32"/>
    </location>
</feature>
<evidence type="ECO:0000256" key="4">
    <source>
        <dbReference type="ARBA" id="ARBA00023008"/>
    </source>
</evidence>
<keyword evidence="6" id="KW-0732">Signal</keyword>
<dbReference type="OrthoDB" id="7408985at2"/>
<feature type="chain" id="PRO_5008509296" evidence="6">
    <location>
        <begin position="33"/>
        <end position="187"/>
    </location>
</feature>
<evidence type="ECO:0000256" key="5">
    <source>
        <dbReference type="PIRSR" id="PIRSR601243-1"/>
    </source>
</evidence>
<evidence type="ECO:0000256" key="3">
    <source>
        <dbReference type="ARBA" id="ARBA00022982"/>
    </source>
</evidence>
<gene>
    <name evidence="8" type="ORF">Thpro_021557</name>
</gene>
<dbReference type="PRINTS" id="PR00158">
    <property type="entry name" value="RUSTICYANIN"/>
</dbReference>
<dbReference type="InterPro" id="IPR001243">
    <property type="entry name" value="Rusticyanin"/>
</dbReference>
<dbReference type="CDD" id="cd04231">
    <property type="entry name" value="Rusticyanin"/>
    <property type="match status" value="1"/>
</dbReference>
<dbReference type="GO" id="GO:0009055">
    <property type="term" value="F:electron transfer activity"/>
    <property type="evidence" value="ECO:0007669"/>
    <property type="project" value="InterPro"/>
</dbReference>
<feature type="binding site" evidence="5">
    <location>
        <position position="114"/>
    </location>
    <ligand>
        <name>Cu cation</name>
        <dbReference type="ChEBI" id="CHEBI:23378"/>
    </ligand>
</feature>
<proteinExistence type="predicted"/>
<sequence length="187" mass="19755">MKKEQFMKNRIVKAIAGAAGVSALLAMGMAHAGVTTVGKPEVIKLMKEDSGKVTGKNEVTYSGATPHTVVEQVLPGYPFPSFEVDKQTNPTLTYDAGVKKVTITVINTNGGAEHSFMITKKGPPFSAMPNPDSLHAMAVVPELSAAGGGQFQTDTVDWTPPGPGTYWYLCKTPGHASTGMYGKIVVK</sequence>
<dbReference type="AlphaFoldDB" id="A0A1A6C3U6"/>
<evidence type="ECO:0000313" key="9">
    <source>
        <dbReference type="Proteomes" id="UP000029273"/>
    </source>
</evidence>
<feature type="binding site" evidence="5">
    <location>
        <position position="180"/>
    </location>
    <ligand>
        <name>Cu cation</name>
        <dbReference type="ChEBI" id="CHEBI:23378"/>
    </ligand>
</feature>
<evidence type="ECO:0000259" key="7">
    <source>
        <dbReference type="Pfam" id="PF00127"/>
    </source>
</evidence>
<dbReference type="Pfam" id="PF00127">
    <property type="entry name" value="Copper-bind"/>
    <property type="match status" value="1"/>
</dbReference>
<feature type="binding site" evidence="5">
    <location>
        <position position="170"/>
    </location>
    <ligand>
        <name>Cu cation</name>
        <dbReference type="ChEBI" id="CHEBI:23378"/>
    </ligand>
</feature>
<dbReference type="InterPro" id="IPR033138">
    <property type="entry name" value="Cu_oxidase_CS"/>
</dbReference>
<dbReference type="SMR" id="A0A1A6C3U6"/>
<keyword evidence="4 5" id="KW-0186">Copper</keyword>
<keyword evidence="3" id="KW-0249">Electron transport</keyword>
<dbReference type="PROSITE" id="PS00196">
    <property type="entry name" value="COPPER_BLUE"/>
    <property type="match status" value="1"/>
</dbReference>
<comment type="cofactor">
    <cofactor evidence="5">
        <name>Cu cation</name>
        <dbReference type="ChEBI" id="CHEBI:23378"/>
    </cofactor>
    <text evidence="5">Binds 1 copper ion per subunit.</text>
</comment>
<dbReference type="RefSeq" id="WP_065089467.1">
    <property type="nucleotide sequence ID" value="NZ_JQSG02000003.1"/>
</dbReference>
<reference evidence="8 9" key="1">
    <citation type="journal article" date="2014" name="Genome Announc.">
        <title>Draft Genome Sequence of the Iron-Oxidizing, Acidophilic, and Halotolerant 'Thiobacillus prosperus' Type Strain DSM 5130.</title>
        <authorList>
            <person name="Ossandon F.J."/>
            <person name="Cardenas J.P."/>
            <person name="Corbett M."/>
            <person name="Quatrini R."/>
            <person name="Holmes D.S."/>
            <person name="Watkin E."/>
        </authorList>
    </citation>
    <scope>NUCLEOTIDE SEQUENCE [LARGE SCALE GENOMIC DNA]</scope>
    <source>
        <strain evidence="8 9">DSM 5130</strain>
    </source>
</reference>
<comment type="caution">
    <text evidence="8">The sequence shown here is derived from an EMBL/GenBank/DDBJ whole genome shotgun (WGS) entry which is preliminary data.</text>
</comment>
<dbReference type="InterPro" id="IPR028871">
    <property type="entry name" value="BlueCu_1_BS"/>
</dbReference>
<dbReference type="STRING" id="160660.BJI67_01975"/>
<organism evidence="8 9">
    <name type="scientific">Acidihalobacter prosperus</name>
    <dbReference type="NCBI Taxonomy" id="160660"/>
    <lineage>
        <taxon>Bacteria</taxon>
        <taxon>Pseudomonadati</taxon>
        <taxon>Pseudomonadota</taxon>
        <taxon>Gammaproteobacteria</taxon>
        <taxon>Chromatiales</taxon>
        <taxon>Ectothiorhodospiraceae</taxon>
        <taxon>Acidihalobacter</taxon>
    </lineage>
</organism>
<dbReference type="InterPro" id="IPR008972">
    <property type="entry name" value="Cupredoxin"/>
</dbReference>
<evidence type="ECO:0000256" key="1">
    <source>
        <dbReference type="ARBA" id="ARBA00022448"/>
    </source>
</evidence>